<comment type="caution">
    <text evidence="1">The sequence shown here is derived from an EMBL/GenBank/DDBJ whole genome shotgun (WGS) entry which is preliminary data.</text>
</comment>
<dbReference type="InterPro" id="IPR014199">
    <property type="entry name" value="Spore_YtxC"/>
</dbReference>
<organism evidence="1 2">
    <name type="scientific">Thermacetogenium phaeum</name>
    <dbReference type="NCBI Taxonomy" id="85874"/>
    <lineage>
        <taxon>Bacteria</taxon>
        <taxon>Bacillati</taxon>
        <taxon>Bacillota</taxon>
        <taxon>Clostridia</taxon>
        <taxon>Thermoanaerobacterales</taxon>
        <taxon>Thermoanaerobacteraceae</taxon>
        <taxon>Thermacetogenium</taxon>
    </lineage>
</organism>
<protein>
    <submittedName>
        <fullName evidence="1">Sporulation protein YtxC</fullName>
    </submittedName>
</protein>
<dbReference type="EMBL" id="LGFO01000059">
    <property type="protein sequence ID" value="KUK36668.1"/>
    <property type="molecule type" value="Genomic_DNA"/>
</dbReference>
<dbReference type="Proteomes" id="UP000053326">
    <property type="component" value="Unassembled WGS sequence"/>
</dbReference>
<accession>A0A117LBB3</accession>
<proteinExistence type="predicted"/>
<dbReference type="AlphaFoldDB" id="A0A117LBB3"/>
<evidence type="ECO:0000313" key="2">
    <source>
        <dbReference type="Proteomes" id="UP000053326"/>
    </source>
</evidence>
<reference evidence="2" key="1">
    <citation type="journal article" date="2015" name="MBio">
        <title>Genome-Resolved Metagenomic Analysis Reveals Roles for Candidate Phyla and Other Microbial Community Members in Biogeochemical Transformations in Oil Reservoirs.</title>
        <authorList>
            <person name="Hu P."/>
            <person name="Tom L."/>
            <person name="Singh A."/>
            <person name="Thomas B.C."/>
            <person name="Baker B.J."/>
            <person name="Piceno Y.M."/>
            <person name="Andersen G.L."/>
            <person name="Banfield J.F."/>
        </authorList>
    </citation>
    <scope>NUCLEOTIDE SEQUENCE [LARGE SCALE GENOMIC DNA]</scope>
</reference>
<name>A0A117LBB3_9THEO</name>
<sequence length="292" mass="34837">MIFVSFRFLIGTISYADELRKRLNLELKFLQNEQADVLYREVEIPPWSFMMVGIERAERQGEHRFACRFAVAKAITDLFVNHLEANYVKNYIEKVYNYCSPQDRFEIVSCTLETLEKLKIVRRNRILQSVYDFLADNRIINIEGFAKFRLHNYWKQLQRVVKRTGQEFLAAKDYLEFVRLLRCFIEMQEPKTDEVHIFVPVESTFFICDRRGNIIRKEHLCTPSFSVNGGEFNYKDYLLSMLITLVPKTIVFHVSDHTWESDPLRTIQQVFEDRIYRCSGCDRCRHLLGRKQ</sequence>
<evidence type="ECO:0000313" key="1">
    <source>
        <dbReference type="EMBL" id="KUK36668.1"/>
    </source>
</evidence>
<gene>
    <name evidence="1" type="ORF">XD66_0627</name>
</gene>
<dbReference type="Pfam" id="PF08812">
    <property type="entry name" value="YtxC"/>
    <property type="match status" value="1"/>
</dbReference>